<sequence>MHLPAPDFWEFTLPHFRTCLLTDDGSLITNRLAKLLSERGWQVVVLSFPQSIVSDTGGDRLPLPQGVNRIELTDLSEQQLQQKLVAISETYGAIGAFIHLHPEHQVCDAKSEKSILKYVFLLAKHLKRSLNQAALTGRSSFLCVAHLDGEFGLGTIIDFSAISGGLFGLTKTLNLEWEKVFCRAIDLSPEFNPETSAHFIIAELHDPNSLISEVGYNSQGRVTLVSEIASLP</sequence>
<gene>
    <name evidence="1" type="ORF">NIES4072_35100</name>
</gene>
<protein>
    <submittedName>
        <fullName evidence="1">Uncharacterized protein</fullName>
    </submittedName>
</protein>
<dbReference type="OrthoDB" id="483127at2"/>
<name>A0A2R5FVI1_NOSCO</name>
<proteinExistence type="predicted"/>
<keyword evidence="2" id="KW-1185">Reference proteome</keyword>
<dbReference type="EMBL" id="BDUD01000001">
    <property type="protein sequence ID" value="GBG19841.1"/>
    <property type="molecule type" value="Genomic_DNA"/>
</dbReference>
<evidence type="ECO:0000313" key="1">
    <source>
        <dbReference type="EMBL" id="GBG19841.1"/>
    </source>
</evidence>
<organism evidence="1 2">
    <name type="scientific">Nostoc commune NIES-4072</name>
    <dbReference type="NCBI Taxonomy" id="2005467"/>
    <lineage>
        <taxon>Bacteria</taxon>
        <taxon>Bacillati</taxon>
        <taxon>Cyanobacteriota</taxon>
        <taxon>Cyanophyceae</taxon>
        <taxon>Nostocales</taxon>
        <taxon>Nostocaceae</taxon>
        <taxon>Nostoc</taxon>
    </lineage>
</organism>
<dbReference type="InterPro" id="IPR036291">
    <property type="entry name" value="NAD(P)-bd_dom_sf"/>
</dbReference>
<reference evidence="1 2" key="1">
    <citation type="submission" date="2017-06" db="EMBL/GenBank/DDBJ databases">
        <title>Genome sequencing of cyanobaciteial culture collection at National Institute for Environmental Studies (NIES).</title>
        <authorList>
            <person name="Hirose Y."/>
            <person name="Shimura Y."/>
            <person name="Fujisawa T."/>
            <person name="Nakamura Y."/>
            <person name="Kawachi M."/>
        </authorList>
    </citation>
    <scope>NUCLEOTIDE SEQUENCE [LARGE SCALE GENOMIC DNA]</scope>
    <source>
        <strain evidence="1 2">NIES-4072</strain>
    </source>
</reference>
<dbReference type="RefSeq" id="WP_109009591.1">
    <property type="nucleotide sequence ID" value="NZ_BDUD01000001.1"/>
</dbReference>
<evidence type="ECO:0000313" key="2">
    <source>
        <dbReference type="Proteomes" id="UP000245124"/>
    </source>
</evidence>
<comment type="caution">
    <text evidence="1">The sequence shown here is derived from an EMBL/GenBank/DDBJ whole genome shotgun (WGS) entry which is preliminary data.</text>
</comment>
<dbReference type="Proteomes" id="UP000245124">
    <property type="component" value="Unassembled WGS sequence"/>
</dbReference>
<accession>A0A2R5FVI1</accession>
<dbReference type="SUPFAM" id="SSF51735">
    <property type="entry name" value="NAD(P)-binding Rossmann-fold domains"/>
    <property type="match status" value="1"/>
</dbReference>
<dbReference type="Gene3D" id="3.40.50.720">
    <property type="entry name" value="NAD(P)-binding Rossmann-like Domain"/>
    <property type="match status" value="1"/>
</dbReference>
<dbReference type="AlphaFoldDB" id="A0A2R5FVI1"/>